<keyword evidence="3" id="KW-1185">Reference proteome</keyword>
<name>A0A947GJY0_9HYPH</name>
<keyword evidence="2" id="KW-0547">Nucleotide-binding</keyword>
<dbReference type="GO" id="GO:0016887">
    <property type="term" value="F:ATP hydrolysis activity"/>
    <property type="evidence" value="ECO:0007669"/>
    <property type="project" value="InterPro"/>
</dbReference>
<gene>
    <name evidence="2" type="ORF">KL771_24780</name>
</gene>
<dbReference type="SUPFAM" id="SSF52540">
    <property type="entry name" value="P-loop containing nucleoside triphosphate hydrolases"/>
    <property type="match status" value="1"/>
</dbReference>
<dbReference type="AlphaFoldDB" id="A0A947GJY0"/>
<evidence type="ECO:0000313" key="3">
    <source>
        <dbReference type="Proteomes" id="UP000766595"/>
    </source>
</evidence>
<feature type="domain" description="ORC1/DEAH AAA+ ATPase" evidence="1">
    <location>
        <begin position="36"/>
        <end position="147"/>
    </location>
</feature>
<sequence length="244" mass="26853">MNAQTPTIRGTVALLKNVAACMVTMEKLRHRGPGRPGLGVFYGHSGFGKTFSAIYVQNRTGAARVEVGDSWTRKVLLEKLCFELNIEPKGTIPQLADKVIETLVDDDRPVIIDEADKLCDRNMIELVRELQEASGAPFLLLGEEKLPSKIAQVERVHNRVLVWEPAQPCDLEDARALARLVSPVEIADDLIAHIGAISGGRARRIVVNLDLVTEYSRNTGLKAISKVDYQGEFYTGAAPRPRGQ</sequence>
<dbReference type="RefSeq" id="WP_261971195.1">
    <property type="nucleotide sequence ID" value="NZ_JAHHZF010000014.1"/>
</dbReference>
<dbReference type="Pfam" id="PF13401">
    <property type="entry name" value="AAA_22"/>
    <property type="match status" value="1"/>
</dbReference>
<evidence type="ECO:0000259" key="1">
    <source>
        <dbReference type="Pfam" id="PF13401"/>
    </source>
</evidence>
<dbReference type="GO" id="GO:0005524">
    <property type="term" value="F:ATP binding"/>
    <property type="evidence" value="ECO:0007669"/>
    <property type="project" value="UniProtKB-KW"/>
</dbReference>
<dbReference type="InterPro" id="IPR027417">
    <property type="entry name" value="P-loop_NTPase"/>
</dbReference>
<accession>A0A947GJY0</accession>
<reference evidence="2 3" key="1">
    <citation type="submission" date="2021-06" db="EMBL/GenBank/DDBJ databases">
        <authorList>
            <person name="Grouzdev D.S."/>
            <person name="Koziaeva V."/>
        </authorList>
    </citation>
    <scope>NUCLEOTIDE SEQUENCE [LARGE SCALE GENOMIC DNA]</scope>
    <source>
        <strain evidence="2 3">22</strain>
    </source>
</reference>
<keyword evidence="2" id="KW-0067">ATP-binding</keyword>
<evidence type="ECO:0000313" key="2">
    <source>
        <dbReference type="EMBL" id="MBT9292699.1"/>
    </source>
</evidence>
<organism evidence="2 3">
    <name type="scientific">Prosthecodimorpha staleyi</name>
    <dbReference type="NCBI Taxonomy" id="2840188"/>
    <lineage>
        <taxon>Bacteria</taxon>
        <taxon>Pseudomonadati</taxon>
        <taxon>Pseudomonadota</taxon>
        <taxon>Alphaproteobacteria</taxon>
        <taxon>Hyphomicrobiales</taxon>
        <taxon>Ancalomicrobiaceae</taxon>
        <taxon>Prosthecodimorpha</taxon>
    </lineage>
</organism>
<protein>
    <submittedName>
        <fullName evidence="2">ATP-binding protein</fullName>
    </submittedName>
</protein>
<dbReference type="EMBL" id="JAHHZF010000014">
    <property type="protein sequence ID" value="MBT9292699.1"/>
    <property type="molecule type" value="Genomic_DNA"/>
</dbReference>
<comment type="caution">
    <text evidence="2">The sequence shown here is derived from an EMBL/GenBank/DDBJ whole genome shotgun (WGS) entry which is preliminary data.</text>
</comment>
<dbReference type="Proteomes" id="UP000766595">
    <property type="component" value="Unassembled WGS sequence"/>
</dbReference>
<dbReference type="Gene3D" id="3.40.50.300">
    <property type="entry name" value="P-loop containing nucleotide triphosphate hydrolases"/>
    <property type="match status" value="1"/>
</dbReference>
<dbReference type="InterPro" id="IPR049945">
    <property type="entry name" value="AAA_22"/>
</dbReference>
<proteinExistence type="predicted"/>